<name>V6TS84_GIAIN</name>
<reference evidence="2 3" key="2">
    <citation type="journal article" date="2013" name="Genome Biol. Evol.">
        <title>Genome sequencing of Giardia lamblia genotypes A2 and B isolates (DH and GS) and comparative analysis with the genomes of genotypes A1 and E (WB and Pig).</title>
        <authorList>
            <person name="Adam R.D."/>
            <person name="Dahlstrom E.W."/>
            <person name="Martens C.A."/>
            <person name="Bruno D.P."/>
            <person name="Barbian K.D."/>
            <person name="Ricklefs S.M."/>
            <person name="Hernandez M.M."/>
            <person name="Narla N.P."/>
            <person name="Patel R.B."/>
            <person name="Porcella S.F."/>
            <person name="Nash T.E."/>
        </authorList>
    </citation>
    <scope>NUCLEOTIDE SEQUENCE [LARGE SCALE GENOMIC DNA]</scope>
    <source>
        <strain evidence="2 3">GS</strain>
    </source>
</reference>
<dbReference type="AlphaFoldDB" id="V6TS84"/>
<protein>
    <submittedName>
        <fullName evidence="2">Ankyrin repeat protein</fullName>
    </submittedName>
</protein>
<evidence type="ECO:0000313" key="3">
    <source>
        <dbReference type="Proteomes" id="UP000018040"/>
    </source>
</evidence>
<evidence type="ECO:0000256" key="1">
    <source>
        <dbReference type="SAM" id="MobiDB-lite"/>
    </source>
</evidence>
<dbReference type="EMBL" id="AHHH01000433">
    <property type="protein sequence ID" value="ESU39890.1"/>
    <property type="molecule type" value="Genomic_DNA"/>
</dbReference>
<gene>
    <name evidence="2" type="ORF">GSB_155142</name>
</gene>
<organism evidence="2 3">
    <name type="scientific">Giardia intestinalis</name>
    <name type="common">Giardia lamblia</name>
    <dbReference type="NCBI Taxonomy" id="5741"/>
    <lineage>
        <taxon>Eukaryota</taxon>
        <taxon>Metamonada</taxon>
        <taxon>Diplomonadida</taxon>
        <taxon>Hexamitidae</taxon>
        <taxon>Giardiinae</taxon>
        <taxon>Giardia</taxon>
    </lineage>
</organism>
<feature type="region of interest" description="Disordered" evidence="1">
    <location>
        <begin position="26"/>
        <end position="53"/>
    </location>
</feature>
<evidence type="ECO:0000313" key="2">
    <source>
        <dbReference type="EMBL" id="ESU39890.1"/>
    </source>
</evidence>
<accession>V6TS84</accession>
<comment type="caution">
    <text evidence="2">The sequence shown here is derived from an EMBL/GenBank/DDBJ whole genome shotgun (WGS) entry which is preliminary data.</text>
</comment>
<sequence length="125" mass="13488">VPSGATTVCRQRHDATWGQALTAATTSLQSQSPHEARARQGCMYRSHQPDPGASRALAWLDLNRRRRAPGTGPAQAPMSTAPGSPICWAQLEKGIESLICPACSASYCLDWWYAPQSSEGHTPNK</sequence>
<feature type="non-terminal residue" evidence="2">
    <location>
        <position position="1"/>
    </location>
</feature>
<proteinExistence type="predicted"/>
<dbReference type="Proteomes" id="UP000018040">
    <property type="component" value="Unassembled WGS sequence"/>
</dbReference>
<reference evidence="3" key="1">
    <citation type="submission" date="2012-02" db="EMBL/GenBank/DDBJ databases">
        <title>Genome sequencing of Giardia lamblia Genotypes A2 and B isolates (DH and GS) and comparative analysis with the genomes of Genotypes A1 and E (WB and Pig).</title>
        <authorList>
            <person name="Adam R."/>
            <person name="Dahlstrom E."/>
            <person name="Martens C."/>
            <person name="Bruno D."/>
            <person name="Barbian K."/>
            <person name="Porcella S.F."/>
            <person name="Nash T."/>
        </authorList>
    </citation>
    <scope>NUCLEOTIDE SEQUENCE</scope>
    <source>
        <strain evidence="3">GS</strain>
    </source>
</reference>